<name>A0A0J6ICQ5_COCPO</name>
<organism evidence="1 2">
    <name type="scientific">Coccidioides posadasii RMSCC 3488</name>
    <dbReference type="NCBI Taxonomy" id="454284"/>
    <lineage>
        <taxon>Eukaryota</taxon>
        <taxon>Fungi</taxon>
        <taxon>Dikarya</taxon>
        <taxon>Ascomycota</taxon>
        <taxon>Pezizomycotina</taxon>
        <taxon>Eurotiomycetes</taxon>
        <taxon>Eurotiomycetidae</taxon>
        <taxon>Onygenales</taxon>
        <taxon>Onygenaceae</taxon>
        <taxon>Coccidioides</taxon>
    </lineage>
</organism>
<reference evidence="2" key="2">
    <citation type="journal article" date="2009" name="Genome Res.">
        <title>Comparative genomic analyses of the human fungal pathogens Coccidioides and their relatives.</title>
        <authorList>
            <person name="Sharpton T.J."/>
            <person name="Stajich J.E."/>
            <person name="Rounsley S.D."/>
            <person name="Gardner M.J."/>
            <person name="Wortman J.R."/>
            <person name="Jordar V.S."/>
            <person name="Maiti R."/>
            <person name="Kodira C.D."/>
            <person name="Neafsey D.E."/>
            <person name="Zeng Q."/>
            <person name="Hung C.-Y."/>
            <person name="McMahan C."/>
            <person name="Muszewska A."/>
            <person name="Grynberg M."/>
            <person name="Mandel M.A."/>
            <person name="Kellner E.M."/>
            <person name="Barker B.M."/>
            <person name="Galgiani J.N."/>
            <person name="Orbach M.J."/>
            <person name="Kirkland T.N."/>
            <person name="Cole G.T."/>
            <person name="Henn M.R."/>
            <person name="Birren B.W."/>
            <person name="Taylor J.W."/>
        </authorList>
    </citation>
    <scope>NUCLEOTIDE SEQUENCE [LARGE SCALE GENOMIC DNA]</scope>
    <source>
        <strain evidence="2">RMSCC 3488</strain>
    </source>
</reference>
<dbReference type="Proteomes" id="UP000054567">
    <property type="component" value="Unassembled WGS sequence"/>
</dbReference>
<dbReference type="AlphaFoldDB" id="A0A0J6ICQ5"/>
<evidence type="ECO:0000313" key="2">
    <source>
        <dbReference type="Proteomes" id="UP000054567"/>
    </source>
</evidence>
<proteinExistence type="predicted"/>
<accession>A0A0J6ICQ5</accession>
<dbReference type="VEuPathDB" id="FungiDB:CPAG_05797"/>
<protein>
    <submittedName>
        <fullName evidence="1">Uncharacterized protein</fullName>
    </submittedName>
</protein>
<reference evidence="1 2" key="1">
    <citation type="submission" date="2007-06" db="EMBL/GenBank/DDBJ databases">
        <title>The Genome Sequence of Coccidioides posadasii RMSCC_3488.</title>
        <authorList>
            <consortium name="Coccidioides Genome Resources Consortium"/>
            <consortium name="The Broad Institute Genome Sequencing Platform"/>
            <person name="Henn M.R."/>
            <person name="Sykes S."/>
            <person name="Young S."/>
            <person name="Jaffe D."/>
            <person name="Berlin A."/>
            <person name="Alvarez P."/>
            <person name="Butler J."/>
            <person name="Gnerre S."/>
            <person name="Grabherr M."/>
            <person name="Mauceli E."/>
            <person name="Brockman W."/>
            <person name="Kodira C."/>
            <person name="Alvarado L."/>
            <person name="Zeng Q."/>
            <person name="Crawford M."/>
            <person name="Antoine C."/>
            <person name="Devon K."/>
            <person name="Galgiani J."/>
            <person name="Orsborn K."/>
            <person name="Lewis M.L."/>
            <person name="Nusbaum C."/>
            <person name="Galagan J."/>
            <person name="Birren B."/>
        </authorList>
    </citation>
    <scope>NUCLEOTIDE SEQUENCE [LARGE SCALE GENOMIC DNA]</scope>
    <source>
        <strain evidence="1 2">RMSCC 3488</strain>
    </source>
</reference>
<dbReference type="EMBL" id="DS268111">
    <property type="protein sequence ID" value="KMM69482.1"/>
    <property type="molecule type" value="Genomic_DNA"/>
</dbReference>
<sequence length="113" mass="13107">MSRSAHHLTCRRMDGYPAQPSLLHTKRLSSWWGKTWQSPFVAFVDTEGYSSNATFSNKGKADRVLPEFWGFGTGLHCHQLAGFEKFSRRQSGRNFRTEYYTYERTPYADSTRA</sequence>
<evidence type="ECO:0000313" key="1">
    <source>
        <dbReference type="EMBL" id="KMM69482.1"/>
    </source>
</evidence>
<gene>
    <name evidence="1" type="ORF">CPAG_05797</name>
</gene>
<reference evidence="2" key="3">
    <citation type="journal article" date="2010" name="Genome Res.">
        <title>Population genomic sequencing of Coccidioides fungi reveals recent hybridization and transposon control.</title>
        <authorList>
            <person name="Neafsey D.E."/>
            <person name="Barker B.M."/>
            <person name="Sharpton T.J."/>
            <person name="Stajich J.E."/>
            <person name="Park D.J."/>
            <person name="Whiston E."/>
            <person name="Hung C.-Y."/>
            <person name="McMahan C."/>
            <person name="White J."/>
            <person name="Sykes S."/>
            <person name="Heiman D."/>
            <person name="Young S."/>
            <person name="Zeng Q."/>
            <person name="Abouelleil A."/>
            <person name="Aftuck L."/>
            <person name="Bessette D."/>
            <person name="Brown A."/>
            <person name="FitzGerald M."/>
            <person name="Lui A."/>
            <person name="Macdonald J.P."/>
            <person name="Priest M."/>
            <person name="Orbach M.J."/>
            <person name="Galgiani J.N."/>
            <person name="Kirkland T.N."/>
            <person name="Cole G.T."/>
            <person name="Birren B.W."/>
            <person name="Henn M.R."/>
            <person name="Taylor J.W."/>
            <person name="Rounsley S.D."/>
        </authorList>
    </citation>
    <scope>NUCLEOTIDE SEQUENCE [LARGE SCALE GENOMIC DNA]</scope>
    <source>
        <strain evidence="2">RMSCC 3488</strain>
    </source>
</reference>